<dbReference type="Pfam" id="PF07714">
    <property type="entry name" value="PK_Tyr_Ser-Thr"/>
    <property type="match status" value="1"/>
</dbReference>
<dbReference type="EMBL" id="CAJVCH010372014">
    <property type="protein sequence ID" value="CAG7816516.1"/>
    <property type="molecule type" value="Genomic_DNA"/>
</dbReference>
<dbReference type="InterPro" id="IPR017441">
    <property type="entry name" value="Protein_kinase_ATP_BS"/>
</dbReference>
<dbReference type="InterPro" id="IPR000719">
    <property type="entry name" value="Prot_kinase_dom"/>
</dbReference>
<evidence type="ECO:0000256" key="1">
    <source>
        <dbReference type="ARBA" id="ARBA00004167"/>
    </source>
</evidence>
<evidence type="ECO:0000313" key="4">
    <source>
        <dbReference type="EMBL" id="CAG7816516.1"/>
    </source>
</evidence>
<reference evidence="4" key="1">
    <citation type="submission" date="2021-06" db="EMBL/GenBank/DDBJ databases">
        <authorList>
            <person name="Hodson N. C."/>
            <person name="Mongue J. A."/>
            <person name="Jaron S. K."/>
        </authorList>
    </citation>
    <scope>NUCLEOTIDE SEQUENCE</scope>
</reference>
<dbReference type="InterPro" id="IPR050122">
    <property type="entry name" value="RTK"/>
</dbReference>
<dbReference type="PROSITE" id="PS00107">
    <property type="entry name" value="PROTEIN_KINASE_ATP"/>
    <property type="match status" value="1"/>
</dbReference>
<evidence type="ECO:0000259" key="3">
    <source>
        <dbReference type="PROSITE" id="PS50011"/>
    </source>
</evidence>
<keyword evidence="5" id="KW-1185">Reference proteome</keyword>
<dbReference type="PANTHER" id="PTHR24416">
    <property type="entry name" value="TYROSINE-PROTEIN KINASE RECEPTOR"/>
    <property type="match status" value="1"/>
</dbReference>
<dbReference type="Proteomes" id="UP000708208">
    <property type="component" value="Unassembled WGS sequence"/>
</dbReference>
<dbReference type="PROSITE" id="PS50011">
    <property type="entry name" value="PROTEIN_KINASE_DOM"/>
    <property type="match status" value="1"/>
</dbReference>
<comment type="subcellular location">
    <subcellularLocation>
        <location evidence="1">Membrane</location>
        <topology evidence="1">Single-pass membrane protein</topology>
    </subcellularLocation>
</comment>
<keyword evidence="2" id="KW-0547">Nucleotide-binding</keyword>
<sequence length="147" mass="16866">MRYLKEIYEIDPKDINKGDVLEVLGQGNFGIVIKATYSPPNEQPYPVAIKMPKKADYFQAALLQEELKVLSYVGNHEHVIRLVGAVTKDIFYGQIEVILEYCETSLDKFLKKHWAYYCNEVDDDKIRFSLNSERQGGSNEARNATQS</sequence>
<dbReference type="GO" id="GO:0007169">
    <property type="term" value="P:cell surface receptor protein tyrosine kinase signaling pathway"/>
    <property type="evidence" value="ECO:0007669"/>
    <property type="project" value="TreeGrafter"/>
</dbReference>
<feature type="binding site" evidence="2">
    <location>
        <position position="54"/>
    </location>
    <ligand>
        <name>ATP</name>
        <dbReference type="ChEBI" id="CHEBI:30616"/>
    </ligand>
</feature>
<evidence type="ECO:0000256" key="2">
    <source>
        <dbReference type="PROSITE-ProRule" id="PRU10141"/>
    </source>
</evidence>
<dbReference type="OrthoDB" id="6337809at2759"/>
<feature type="domain" description="Protein kinase" evidence="3">
    <location>
        <begin position="18"/>
        <end position="147"/>
    </location>
</feature>
<dbReference type="GO" id="GO:0005886">
    <property type="term" value="C:plasma membrane"/>
    <property type="evidence" value="ECO:0007669"/>
    <property type="project" value="TreeGrafter"/>
</dbReference>
<protein>
    <recommendedName>
        <fullName evidence="3">Protein kinase domain-containing protein</fullName>
    </recommendedName>
</protein>
<dbReference type="AlphaFoldDB" id="A0A8J2KN26"/>
<gene>
    <name evidence="4" type="ORF">AFUS01_LOCUS27133</name>
</gene>
<dbReference type="GO" id="GO:0004714">
    <property type="term" value="F:transmembrane receptor protein tyrosine kinase activity"/>
    <property type="evidence" value="ECO:0007669"/>
    <property type="project" value="TreeGrafter"/>
</dbReference>
<dbReference type="PANTHER" id="PTHR24416:SF600">
    <property type="entry name" value="PDGF- AND VEGF-RECEPTOR RELATED, ISOFORM J"/>
    <property type="match status" value="1"/>
</dbReference>
<evidence type="ECO:0000313" key="5">
    <source>
        <dbReference type="Proteomes" id="UP000708208"/>
    </source>
</evidence>
<dbReference type="GO" id="GO:0005524">
    <property type="term" value="F:ATP binding"/>
    <property type="evidence" value="ECO:0007669"/>
    <property type="project" value="UniProtKB-UniRule"/>
</dbReference>
<feature type="non-terminal residue" evidence="4">
    <location>
        <position position="1"/>
    </location>
</feature>
<accession>A0A8J2KN26</accession>
<proteinExistence type="predicted"/>
<keyword evidence="2" id="KW-0067">ATP-binding</keyword>
<dbReference type="InterPro" id="IPR020635">
    <property type="entry name" value="Tyr_kinase_cat_dom"/>
</dbReference>
<name>A0A8J2KN26_9HEXA</name>
<dbReference type="SMART" id="SM00219">
    <property type="entry name" value="TyrKc"/>
    <property type="match status" value="1"/>
</dbReference>
<dbReference type="InterPro" id="IPR001245">
    <property type="entry name" value="Ser-Thr/Tyr_kinase_cat_dom"/>
</dbReference>
<organism evidence="4 5">
    <name type="scientific">Allacma fusca</name>
    <dbReference type="NCBI Taxonomy" id="39272"/>
    <lineage>
        <taxon>Eukaryota</taxon>
        <taxon>Metazoa</taxon>
        <taxon>Ecdysozoa</taxon>
        <taxon>Arthropoda</taxon>
        <taxon>Hexapoda</taxon>
        <taxon>Collembola</taxon>
        <taxon>Symphypleona</taxon>
        <taxon>Sminthuridae</taxon>
        <taxon>Allacma</taxon>
    </lineage>
</organism>
<comment type="caution">
    <text evidence="4">The sequence shown here is derived from an EMBL/GenBank/DDBJ whole genome shotgun (WGS) entry which is preliminary data.</text>
</comment>
<dbReference type="GO" id="GO:0043235">
    <property type="term" value="C:receptor complex"/>
    <property type="evidence" value="ECO:0007669"/>
    <property type="project" value="TreeGrafter"/>
</dbReference>